<name>A0A1J4SEK4_9BACT</name>
<reference evidence="2 3" key="1">
    <citation type="journal article" date="2016" name="Environ. Microbiol.">
        <title>Genomic resolution of a cold subsurface aquifer community provides metabolic insights for novel microbes adapted to high CO concentrations.</title>
        <authorList>
            <person name="Probst A.J."/>
            <person name="Castelle C.J."/>
            <person name="Singh A."/>
            <person name="Brown C.T."/>
            <person name="Anantharaman K."/>
            <person name="Sharon I."/>
            <person name="Hug L.A."/>
            <person name="Burstein D."/>
            <person name="Emerson J.B."/>
            <person name="Thomas B.C."/>
            <person name="Banfield J.F."/>
        </authorList>
    </citation>
    <scope>NUCLEOTIDE SEQUENCE [LARGE SCALE GENOMIC DNA]</scope>
    <source>
        <strain evidence="2">CG1_02_38_46</strain>
    </source>
</reference>
<proteinExistence type="predicted"/>
<dbReference type="EMBL" id="MNUO01000064">
    <property type="protein sequence ID" value="OIN97112.1"/>
    <property type="molecule type" value="Genomic_DNA"/>
</dbReference>
<organism evidence="2 3">
    <name type="scientific">Candidatus Desantisbacteria bacterium CG1_02_38_46</name>
    <dbReference type="NCBI Taxonomy" id="1817893"/>
    <lineage>
        <taxon>Bacteria</taxon>
        <taxon>Candidatus Desantisiibacteriota</taxon>
    </lineage>
</organism>
<dbReference type="AlphaFoldDB" id="A0A1J4SEK4"/>
<evidence type="ECO:0000313" key="2">
    <source>
        <dbReference type="EMBL" id="OIN97114.1"/>
    </source>
</evidence>
<evidence type="ECO:0000313" key="3">
    <source>
        <dbReference type="Proteomes" id="UP000182278"/>
    </source>
</evidence>
<accession>A0A1J4SEK4</accession>
<dbReference type="EMBL" id="MNUO01000064">
    <property type="protein sequence ID" value="OIN97114.1"/>
    <property type="molecule type" value="Genomic_DNA"/>
</dbReference>
<protein>
    <submittedName>
        <fullName evidence="2">Uncharacterized protein</fullName>
    </submittedName>
</protein>
<gene>
    <name evidence="1" type="ORF">AUJ66_04350</name>
    <name evidence="2" type="ORF">AUJ66_04360</name>
</gene>
<sequence length="72" mass="8688">MPKLKDIDIDYDQIRELVKQLDFGKKMALIKEVAKEREYRKNFYGFTEGLLKKYNIPEMTDDELDTFLHDRS</sequence>
<evidence type="ECO:0000313" key="1">
    <source>
        <dbReference type="EMBL" id="OIN97112.1"/>
    </source>
</evidence>
<comment type="caution">
    <text evidence="2">The sequence shown here is derived from an EMBL/GenBank/DDBJ whole genome shotgun (WGS) entry which is preliminary data.</text>
</comment>
<dbReference type="Proteomes" id="UP000182278">
    <property type="component" value="Unassembled WGS sequence"/>
</dbReference>